<evidence type="ECO:0000259" key="4">
    <source>
        <dbReference type="Pfam" id="PF00389"/>
    </source>
</evidence>
<proteinExistence type="inferred from homology"/>
<dbReference type="InterPro" id="IPR006140">
    <property type="entry name" value="D-isomer_DH_NAD-bd"/>
</dbReference>
<feature type="domain" description="D-isomer specific 2-hydroxyacid dehydrogenase catalytic" evidence="4">
    <location>
        <begin position="17"/>
        <end position="328"/>
    </location>
</feature>
<dbReference type="AlphaFoldDB" id="A0A1B6KPT5"/>
<dbReference type="InterPro" id="IPR006139">
    <property type="entry name" value="D-isomer_2_OHA_DH_cat_dom"/>
</dbReference>
<protein>
    <recommendedName>
        <fullName evidence="2">Glyoxylate reductase/hydroxypyruvate reductase</fullName>
    </recommendedName>
</protein>
<dbReference type="GO" id="GO:0005829">
    <property type="term" value="C:cytosol"/>
    <property type="evidence" value="ECO:0007669"/>
    <property type="project" value="TreeGrafter"/>
</dbReference>
<dbReference type="FunFam" id="3.40.50.720:FF:000026">
    <property type="entry name" value="Glyoxylate/hydroxypyruvate reductase B"/>
    <property type="match status" value="1"/>
</dbReference>
<sequence length="334" mass="36616">MESAKGVKYKILIAHKEIPQRGLDVFQEKLKNRCELIVSETKGSPIPTRETLLNDIQGVDAALWYGHIRVDEEMINAAGKQLKVVGSMGAGYDHLDVEKLKQRKIKVSNTPNVLSCAVADMAIGLALAVSRNILHGHNAILENKWIVNHPAWMCGPSLEGSTVGIVGLGAIGSKIARRIRTFDINQLLYNNRHQHPDVAGDLEAKYVPLDQLLAESDFVFLTIPITSETRHLLNLDKFKRMKSTSILINVARGEVVNQDDLVTALQTKMIGGAGLDVMTPEPLPPNHPLFKLPNVVLSPHVSGATYRAREAMAVLAAENICNALNNLQLLTPIC</sequence>
<dbReference type="PANTHER" id="PTHR10996:SF119">
    <property type="entry name" value="FI03731P-RELATED"/>
    <property type="match status" value="1"/>
</dbReference>
<comment type="similarity">
    <text evidence="3">Belongs to the D-isomer specific 2-hydroxyacid dehydrogenase family.</text>
</comment>
<evidence type="ECO:0000256" key="3">
    <source>
        <dbReference type="RuleBase" id="RU003719"/>
    </source>
</evidence>
<dbReference type="GO" id="GO:0030267">
    <property type="term" value="F:glyoxylate reductase (NADPH) activity"/>
    <property type="evidence" value="ECO:0007669"/>
    <property type="project" value="TreeGrafter"/>
</dbReference>
<reference evidence="6" key="1">
    <citation type="submission" date="2015-11" db="EMBL/GenBank/DDBJ databases">
        <title>De novo transcriptome assembly of four potential Pierce s Disease insect vectors from Arizona vineyards.</title>
        <authorList>
            <person name="Tassone E.E."/>
        </authorList>
    </citation>
    <scope>NUCLEOTIDE SEQUENCE</scope>
</reference>
<dbReference type="SUPFAM" id="SSF52283">
    <property type="entry name" value="Formate/glycerate dehydrogenase catalytic domain-like"/>
    <property type="match status" value="1"/>
</dbReference>
<dbReference type="CDD" id="cd05301">
    <property type="entry name" value="GDH"/>
    <property type="match status" value="1"/>
</dbReference>
<evidence type="ECO:0000256" key="2">
    <source>
        <dbReference type="ARBA" id="ARBA00073306"/>
    </source>
</evidence>
<dbReference type="SUPFAM" id="SSF51735">
    <property type="entry name" value="NAD(P)-binding Rossmann-fold domains"/>
    <property type="match status" value="1"/>
</dbReference>
<name>A0A1B6KPT5_9HEMI</name>
<dbReference type="EMBL" id="GEBQ01026540">
    <property type="protein sequence ID" value="JAT13437.1"/>
    <property type="molecule type" value="Transcribed_RNA"/>
</dbReference>
<dbReference type="Pfam" id="PF00389">
    <property type="entry name" value="2-Hacid_dh"/>
    <property type="match status" value="1"/>
</dbReference>
<dbReference type="PROSITE" id="PS00671">
    <property type="entry name" value="D_2_HYDROXYACID_DH_3"/>
    <property type="match status" value="1"/>
</dbReference>
<dbReference type="Pfam" id="PF02826">
    <property type="entry name" value="2-Hacid_dh_C"/>
    <property type="match status" value="1"/>
</dbReference>
<gene>
    <name evidence="6" type="ORF">g.16124</name>
</gene>
<dbReference type="Gene3D" id="3.40.50.720">
    <property type="entry name" value="NAD(P)-binding Rossmann-like Domain"/>
    <property type="match status" value="2"/>
</dbReference>
<dbReference type="InterPro" id="IPR036291">
    <property type="entry name" value="NAD(P)-bd_dom_sf"/>
</dbReference>
<evidence type="ECO:0000259" key="5">
    <source>
        <dbReference type="Pfam" id="PF02826"/>
    </source>
</evidence>
<organism evidence="6">
    <name type="scientific">Graphocephala atropunctata</name>
    <dbReference type="NCBI Taxonomy" id="36148"/>
    <lineage>
        <taxon>Eukaryota</taxon>
        <taxon>Metazoa</taxon>
        <taxon>Ecdysozoa</taxon>
        <taxon>Arthropoda</taxon>
        <taxon>Hexapoda</taxon>
        <taxon>Insecta</taxon>
        <taxon>Pterygota</taxon>
        <taxon>Neoptera</taxon>
        <taxon>Paraneoptera</taxon>
        <taxon>Hemiptera</taxon>
        <taxon>Auchenorrhyncha</taxon>
        <taxon>Membracoidea</taxon>
        <taxon>Cicadellidae</taxon>
        <taxon>Cicadellinae</taxon>
        <taxon>Cicadellini</taxon>
        <taxon>Graphocephala</taxon>
    </lineage>
</organism>
<feature type="domain" description="D-isomer specific 2-hydroxyacid dehydrogenase NAD-binding" evidence="5">
    <location>
        <begin position="123"/>
        <end position="302"/>
    </location>
</feature>
<dbReference type="PANTHER" id="PTHR10996">
    <property type="entry name" value="2-HYDROXYACID DEHYDROGENASE-RELATED"/>
    <property type="match status" value="1"/>
</dbReference>
<dbReference type="InterPro" id="IPR029753">
    <property type="entry name" value="D-isomer_DH_CS"/>
</dbReference>
<accession>A0A1B6KPT5</accession>
<keyword evidence="1 3" id="KW-0560">Oxidoreductase</keyword>
<evidence type="ECO:0000313" key="6">
    <source>
        <dbReference type="EMBL" id="JAT13437.1"/>
    </source>
</evidence>
<dbReference type="GO" id="GO:0051287">
    <property type="term" value="F:NAD binding"/>
    <property type="evidence" value="ECO:0007669"/>
    <property type="project" value="InterPro"/>
</dbReference>
<dbReference type="GO" id="GO:0008465">
    <property type="term" value="F:hydroxypyruvate reductase (NADH) activity"/>
    <property type="evidence" value="ECO:0007669"/>
    <property type="project" value="TreeGrafter"/>
</dbReference>
<dbReference type="InterPro" id="IPR050223">
    <property type="entry name" value="D-isomer_2-hydroxyacid_DH"/>
</dbReference>
<evidence type="ECO:0000256" key="1">
    <source>
        <dbReference type="ARBA" id="ARBA00023002"/>
    </source>
</evidence>